<proteinExistence type="predicted"/>
<evidence type="ECO:0000313" key="3">
    <source>
        <dbReference type="Proteomes" id="UP000199361"/>
    </source>
</evidence>
<protein>
    <recommendedName>
        <fullName evidence="1">YqaJ viral recombinase domain-containing protein</fullName>
    </recommendedName>
</protein>
<evidence type="ECO:0000259" key="1">
    <source>
        <dbReference type="Pfam" id="PF09588"/>
    </source>
</evidence>
<dbReference type="AlphaFoldDB" id="A0A1I0LTG8"/>
<feature type="domain" description="YqaJ viral recombinase" evidence="1">
    <location>
        <begin position="20"/>
        <end position="155"/>
    </location>
</feature>
<dbReference type="STRING" id="568860.SAMN05421811_12718"/>
<dbReference type="InterPro" id="IPR019080">
    <property type="entry name" value="YqaJ_viral_recombinase"/>
</dbReference>
<keyword evidence="3" id="KW-1185">Reference proteome</keyword>
<reference evidence="2 3" key="1">
    <citation type="submission" date="2016-10" db="EMBL/GenBank/DDBJ databases">
        <authorList>
            <person name="de Groot N.N."/>
        </authorList>
    </citation>
    <scope>NUCLEOTIDE SEQUENCE [LARGE SCALE GENOMIC DNA]</scope>
    <source>
        <strain evidence="2 3">CGMCC 4.5598</strain>
    </source>
</reference>
<dbReference type="InterPro" id="IPR011604">
    <property type="entry name" value="PDDEXK-like_dom_sf"/>
</dbReference>
<accession>A0A1I0LTG8</accession>
<organism evidence="2 3">
    <name type="scientific">Nonomuraea wenchangensis</name>
    <dbReference type="NCBI Taxonomy" id="568860"/>
    <lineage>
        <taxon>Bacteria</taxon>
        <taxon>Bacillati</taxon>
        <taxon>Actinomycetota</taxon>
        <taxon>Actinomycetes</taxon>
        <taxon>Streptosporangiales</taxon>
        <taxon>Streptosporangiaceae</taxon>
        <taxon>Nonomuraea</taxon>
    </lineage>
</organism>
<dbReference type="Proteomes" id="UP000199361">
    <property type="component" value="Unassembled WGS sequence"/>
</dbReference>
<dbReference type="Pfam" id="PF09588">
    <property type="entry name" value="YqaJ"/>
    <property type="match status" value="1"/>
</dbReference>
<dbReference type="RefSeq" id="WP_143082627.1">
    <property type="nucleotide sequence ID" value="NZ_FOHX01000027.1"/>
</dbReference>
<dbReference type="SUPFAM" id="SSF52980">
    <property type="entry name" value="Restriction endonuclease-like"/>
    <property type="match status" value="1"/>
</dbReference>
<evidence type="ECO:0000313" key="2">
    <source>
        <dbReference type="EMBL" id="SEU46381.1"/>
    </source>
</evidence>
<dbReference type="Gene3D" id="3.90.320.10">
    <property type="match status" value="1"/>
</dbReference>
<dbReference type="OrthoDB" id="3197230at2"/>
<sequence length="312" mass="34900">MATLTATPELLGRFEPGSPEWLATRMAEDGPRFGGTDAAAALGFSTFISPYGLAMILTGRVEREEPGEDAERGNLLEPSLAAYFRKCHPEWEIVDHPGTYASGWMLTNPDALCYYRGRLVAGGEYKSARYRDEWGEPGTDEIPLPYWVQSMWYAHFHQVDRWYVPMIGPGLEFAEYVVEYDAEAARALVAQVAEFRRNLLWGVMPPLDHHPHTYRALRAAHPEIDEDLSISVSDKVGVRYVKAQLAFDAAEEELTGAKADMAAEAGHAKKLYLNGQLIATRRRNRGPHPHIQAVRNLHKIKLPALEGDSDGR</sequence>
<gene>
    <name evidence="2" type="ORF">SAMN05421811_12718</name>
</gene>
<name>A0A1I0LTG8_9ACTN</name>
<dbReference type="InterPro" id="IPR011335">
    <property type="entry name" value="Restrct_endonuc-II-like"/>
</dbReference>
<dbReference type="EMBL" id="FOHX01000027">
    <property type="protein sequence ID" value="SEU46381.1"/>
    <property type="molecule type" value="Genomic_DNA"/>
</dbReference>